<reference evidence="1" key="1">
    <citation type="journal article" date="2019" name="bioRxiv">
        <title>The Genome of the Zebra Mussel, Dreissena polymorpha: A Resource for Invasive Species Research.</title>
        <authorList>
            <person name="McCartney M.A."/>
            <person name="Auch B."/>
            <person name="Kono T."/>
            <person name="Mallez S."/>
            <person name="Zhang Y."/>
            <person name="Obille A."/>
            <person name="Becker A."/>
            <person name="Abrahante J.E."/>
            <person name="Garbe J."/>
            <person name="Badalamenti J.P."/>
            <person name="Herman A."/>
            <person name="Mangelson H."/>
            <person name="Liachko I."/>
            <person name="Sullivan S."/>
            <person name="Sone E.D."/>
            <person name="Koren S."/>
            <person name="Silverstein K.A.T."/>
            <person name="Beckman K.B."/>
            <person name="Gohl D.M."/>
        </authorList>
    </citation>
    <scope>NUCLEOTIDE SEQUENCE</scope>
    <source>
        <strain evidence="1">Duluth1</strain>
        <tissue evidence="1">Whole animal</tissue>
    </source>
</reference>
<dbReference type="EMBL" id="JAIWYP010000007">
    <property type="protein sequence ID" value="KAH3800362.1"/>
    <property type="molecule type" value="Genomic_DNA"/>
</dbReference>
<protein>
    <submittedName>
        <fullName evidence="1">Uncharacterized protein</fullName>
    </submittedName>
</protein>
<name>A0A9D4J9X6_DREPO</name>
<accession>A0A9D4J9X6</accession>
<organism evidence="1 2">
    <name type="scientific">Dreissena polymorpha</name>
    <name type="common">Zebra mussel</name>
    <name type="synonym">Mytilus polymorpha</name>
    <dbReference type="NCBI Taxonomy" id="45954"/>
    <lineage>
        <taxon>Eukaryota</taxon>
        <taxon>Metazoa</taxon>
        <taxon>Spiralia</taxon>
        <taxon>Lophotrochozoa</taxon>
        <taxon>Mollusca</taxon>
        <taxon>Bivalvia</taxon>
        <taxon>Autobranchia</taxon>
        <taxon>Heteroconchia</taxon>
        <taxon>Euheterodonta</taxon>
        <taxon>Imparidentia</taxon>
        <taxon>Neoheterodontei</taxon>
        <taxon>Myida</taxon>
        <taxon>Dreissenoidea</taxon>
        <taxon>Dreissenidae</taxon>
        <taxon>Dreissena</taxon>
    </lineage>
</organism>
<proteinExistence type="predicted"/>
<keyword evidence="2" id="KW-1185">Reference proteome</keyword>
<dbReference type="AlphaFoldDB" id="A0A9D4J9X6"/>
<reference evidence="1" key="2">
    <citation type="submission" date="2020-11" db="EMBL/GenBank/DDBJ databases">
        <authorList>
            <person name="McCartney M.A."/>
            <person name="Auch B."/>
            <person name="Kono T."/>
            <person name="Mallez S."/>
            <person name="Becker A."/>
            <person name="Gohl D.M."/>
            <person name="Silverstein K.A.T."/>
            <person name="Koren S."/>
            <person name="Bechman K.B."/>
            <person name="Herman A."/>
            <person name="Abrahante J.E."/>
            <person name="Garbe J."/>
        </authorList>
    </citation>
    <scope>NUCLEOTIDE SEQUENCE</scope>
    <source>
        <strain evidence="1">Duluth1</strain>
        <tissue evidence="1">Whole animal</tissue>
    </source>
</reference>
<comment type="caution">
    <text evidence="1">The sequence shown here is derived from an EMBL/GenBank/DDBJ whole genome shotgun (WGS) entry which is preliminary data.</text>
</comment>
<evidence type="ECO:0000313" key="2">
    <source>
        <dbReference type="Proteomes" id="UP000828390"/>
    </source>
</evidence>
<sequence>MSNFQECMDTWGIFKDFISKGLIMGIKVTSRTTGEGPRVNLKQPIILQLTSSQAAGL</sequence>
<evidence type="ECO:0000313" key="1">
    <source>
        <dbReference type="EMBL" id="KAH3800362.1"/>
    </source>
</evidence>
<gene>
    <name evidence="1" type="ORF">DPMN_153995</name>
</gene>
<dbReference type="Proteomes" id="UP000828390">
    <property type="component" value="Unassembled WGS sequence"/>
</dbReference>